<dbReference type="Pfam" id="PF13650">
    <property type="entry name" value="Asp_protease_2"/>
    <property type="match status" value="1"/>
</dbReference>
<name>A0A0G0E3J3_UNCC3</name>
<feature type="domain" description="Peptidase A2" evidence="2">
    <location>
        <begin position="44"/>
        <end position="121"/>
    </location>
</feature>
<organism evidence="3 4">
    <name type="scientific">candidate division CPR3 bacterium GW2011_GWF2_35_18</name>
    <dbReference type="NCBI Taxonomy" id="1618350"/>
    <lineage>
        <taxon>Bacteria</taxon>
        <taxon>Bacteria division CPR3</taxon>
    </lineage>
</organism>
<dbReference type="Proteomes" id="UP000034581">
    <property type="component" value="Unassembled WGS sequence"/>
</dbReference>
<dbReference type="GO" id="GO:0006508">
    <property type="term" value="P:proteolysis"/>
    <property type="evidence" value="ECO:0007669"/>
    <property type="project" value="InterPro"/>
</dbReference>
<evidence type="ECO:0000313" key="3">
    <source>
        <dbReference type="EMBL" id="KKP69885.1"/>
    </source>
</evidence>
<sequence>MCFHFKKDTSNKEFIFSYQFYRGWYFPIIKFYIAKDQKSNPIAISALVDSGANLSIFNKETAEVLGLTMSSGRRRSFSGVSGNSYGYEHQIYFDVLGLKFNDEVIFSSNMGAYFNLVGRESFFNQFGRICFDENNKQTILVKR</sequence>
<protein>
    <recommendedName>
        <fullName evidence="2">Peptidase A2 domain-containing protein</fullName>
    </recommendedName>
</protein>
<dbReference type="PROSITE" id="PS50175">
    <property type="entry name" value="ASP_PROT_RETROV"/>
    <property type="match status" value="1"/>
</dbReference>
<dbReference type="GO" id="GO:0004190">
    <property type="term" value="F:aspartic-type endopeptidase activity"/>
    <property type="evidence" value="ECO:0007669"/>
    <property type="project" value="InterPro"/>
</dbReference>
<dbReference type="AlphaFoldDB" id="A0A0G0E3J3"/>
<dbReference type="STRING" id="1618350.UR67_C0002G0005"/>
<dbReference type="Gene3D" id="2.40.70.10">
    <property type="entry name" value="Acid Proteases"/>
    <property type="match status" value="1"/>
</dbReference>
<reference evidence="3 4" key="1">
    <citation type="journal article" date="2015" name="Nature">
        <title>rRNA introns, odd ribosomes, and small enigmatic genomes across a large radiation of phyla.</title>
        <authorList>
            <person name="Brown C.T."/>
            <person name="Hug L.A."/>
            <person name="Thomas B.C."/>
            <person name="Sharon I."/>
            <person name="Castelle C.J."/>
            <person name="Singh A."/>
            <person name="Wilkins M.J."/>
            <person name="Williams K.H."/>
            <person name="Banfield J.F."/>
        </authorList>
    </citation>
    <scope>NUCLEOTIDE SEQUENCE [LARGE SCALE GENOMIC DNA]</scope>
</reference>
<dbReference type="InterPro" id="IPR001995">
    <property type="entry name" value="Peptidase_A2_cat"/>
</dbReference>
<keyword evidence="1" id="KW-0378">Hydrolase</keyword>
<proteinExistence type="predicted"/>
<dbReference type="EMBL" id="LBQB01000002">
    <property type="protein sequence ID" value="KKP69885.1"/>
    <property type="molecule type" value="Genomic_DNA"/>
</dbReference>
<comment type="caution">
    <text evidence="3">The sequence shown here is derived from an EMBL/GenBank/DDBJ whole genome shotgun (WGS) entry which is preliminary data.</text>
</comment>
<accession>A0A0G0E3J3</accession>
<dbReference type="InterPro" id="IPR021109">
    <property type="entry name" value="Peptidase_aspartic_dom_sf"/>
</dbReference>
<evidence type="ECO:0000259" key="2">
    <source>
        <dbReference type="PROSITE" id="PS50175"/>
    </source>
</evidence>
<gene>
    <name evidence="3" type="ORF">UR67_C0002G0005</name>
</gene>
<dbReference type="SUPFAM" id="SSF50630">
    <property type="entry name" value="Acid proteases"/>
    <property type="match status" value="1"/>
</dbReference>
<evidence type="ECO:0000256" key="1">
    <source>
        <dbReference type="ARBA" id="ARBA00022801"/>
    </source>
</evidence>
<evidence type="ECO:0000313" key="4">
    <source>
        <dbReference type="Proteomes" id="UP000034581"/>
    </source>
</evidence>